<comment type="subcellular location">
    <subcellularLocation>
        <location evidence="1">Nucleus</location>
    </subcellularLocation>
</comment>
<keyword evidence="5" id="KW-0539">Nucleus</keyword>
<evidence type="ECO:0000256" key="1">
    <source>
        <dbReference type="ARBA" id="ARBA00004123"/>
    </source>
</evidence>
<gene>
    <name evidence="6" type="ORF">TSUD_211030</name>
</gene>
<dbReference type="InterPro" id="IPR003340">
    <property type="entry name" value="B3_DNA-bd"/>
</dbReference>
<evidence type="ECO:0000256" key="2">
    <source>
        <dbReference type="ARBA" id="ARBA00023015"/>
    </source>
</evidence>
<accession>A0A2Z6NUG1</accession>
<sequence>MIIYPQKEEIQICPKFKATWIKELRRQCYGWLKHRFGQEIQIDLHLKDDDSYMTSGRIAATMFEFSEPTHVILHYDIWDNKFRMTVIENPGIINLDSDNEDEDCIIIPNPDPNRFNVETIIDDANYEDDPLNDYSIFRWDVVHIPPDTAEKLLTGREHLLIHGDHKMSGIQCTIKTYKRKEGDRYNRKIVEKYLTKGWYDWVRANNLKQGDVLHFELSDPPNVLNIEIDRVMEKKKKKKNKNNK</sequence>
<dbReference type="CDD" id="cd10017">
    <property type="entry name" value="B3_DNA"/>
    <property type="match status" value="1"/>
</dbReference>
<evidence type="ECO:0000256" key="3">
    <source>
        <dbReference type="ARBA" id="ARBA00023125"/>
    </source>
</evidence>
<keyword evidence="7" id="KW-1185">Reference proteome</keyword>
<dbReference type="SUPFAM" id="SSF101936">
    <property type="entry name" value="DNA-binding pseudobarrel domain"/>
    <property type="match status" value="1"/>
</dbReference>
<evidence type="ECO:0000256" key="5">
    <source>
        <dbReference type="ARBA" id="ARBA00023242"/>
    </source>
</evidence>
<dbReference type="EMBL" id="DF973787">
    <property type="protein sequence ID" value="GAU39982.1"/>
    <property type="molecule type" value="Genomic_DNA"/>
</dbReference>
<protein>
    <recommendedName>
        <fullName evidence="8">TF-B3 domain-containing protein</fullName>
    </recommendedName>
</protein>
<organism evidence="6 7">
    <name type="scientific">Trifolium subterraneum</name>
    <name type="common">Subterranean clover</name>
    <dbReference type="NCBI Taxonomy" id="3900"/>
    <lineage>
        <taxon>Eukaryota</taxon>
        <taxon>Viridiplantae</taxon>
        <taxon>Streptophyta</taxon>
        <taxon>Embryophyta</taxon>
        <taxon>Tracheophyta</taxon>
        <taxon>Spermatophyta</taxon>
        <taxon>Magnoliopsida</taxon>
        <taxon>eudicotyledons</taxon>
        <taxon>Gunneridae</taxon>
        <taxon>Pentapetalae</taxon>
        <taxon>rosids</taxon>
        <taxon>fabids</taxon>
        <taxon>Fabales</taxon>
        <taxon>Fabaceae</taxon>
        <taxon>Papilionoideae</taxon>
        <taxon>50 kb inversion clade</taxon>
        <taxon>NPAAA clade</taxon>
        <taxon>Hologalegina</taxon>
        <taxon>IRL clade</taxon>
        <taxon>Trifolieae</taxon>
        <taxon>Trifolium</taxon>
    </lineage>
</organism>
<evidence type="ECO:0000313" key="6">
    <source>
        <dbReference type="EMBL" id="GAU39982.1"/>
    </source>
</evidence>
<keyword evidence="3" id="KW-0238">DNA-binding</keyword>
<proteinExistence type="predicted"/>
<dbReference type="Proteomes" id="UP000242715">
    <property type="component" value="Unassembled WGS sequence"/>
</dbReference>
<dbReference type="AlphaFoldDB" id="A0A2Z6NUG1"/>
<evidence type="ECO:0008006" key="8">
    <source>
        <dbReference type="Google" id="ProtNLM"/>
    </source>
</evidence>
<evidence type="ECO:0000313" key="7">
    <source>
        <dbReference type="Proteomes" id="UP000242715"/>
    </source>
</evidence>
<dbReference type="GO" id="GO:0005634">
    <property type="term" value="C:nucleus"/>
    <property type="evidence" value="ECO:0007669"/>
    <property type="project" value="UniProtKB-SubCell"/>
</dbReference>
<evidence type="ECO:0000256" key="4">
    <source>
        <dbReference type="ARBA" id="ARBA00023163"/>
    </source>
</evidence>
<dbReference type="OrthoDB" id="1448459at2759"/>
<keyword evidence="4" id="KW-0804">Transcription</keyword>
<dbReference type="Gene3D" id="2.40.330.10">
    <property type="entry name" value="DNA-binding pseudobarrel domain"/>
    <property type="match status" value="1"/>
</dbReference>
<dbReference type="InterPro" id="IPR015300">
    <property type="entry name" value="DNA-bd_pseudobarrel_sf"/>
</dbReference>
<name>A0A2Z6NUG1_TRISU</name>
<dbReference type="GO" id="GO:0003677">
    <property type="term" value="F:DNA binding"/>
    <property type="evidence" value="ECO:0007669"/>
    <property type="project" value="UniProtKB-KW"/>
</dbReference>
<keyword evidence="2" id="KW-0805">Transcription regulation</keyword>
<reference evidence="7" key="1">
    <citation type="journal article" date="2017" name="Front. Plant Sci.">
        <title>Climate Clever Clovers: New Paradigm to Reduce the Environmental Footprint of Ruminants by Breeding Low Methanogenic Forages Utilizing Haplotype Variation.</title>
        <authorList>
            <person name="Kaur P."/>
            <person name="Appels R."/>
            <person name="Bayer P.E."/>
            <person name="Keeble-Gagnere G."/>
            <person name="Wang J."/>
            <person name="Hirakawa H."/>
            <person name="Shirasawa K."/>
            <person name="Vercoe P."/>
            <person name="Stefanova K."/>
            <person name="Durmic Z."/>
            <person name="Nichols P."/>
            <person name="Revell C."/>
            <person name="Isobe S.N."/>
            <person name="Edwards D."/>
            <person name="Erskine W."/>
        </authorList>
    </citation>
    <scope>NUCLEOTIDE SEQUENCE [LARGE SCALE GENOMIC DNA]</scope>
    <source>
        <strain evidence="7">cv. Daliak</strain>
    </source>
</reference>